<comment type="caution">
    <text evidence="4">The sequence shown here is derived from an EMBL/GenBank/DDBJ whole genome shotgun (WGS) entry which is preliminary data.</text>
</comment>
<keyword evidence="2" id="KW-0472">Membrane</keyword>
<dbReference type="Pfam" id="PF26526">
    <property type="entry name" value="DUF8175"/>
    <property type="match status" value="1"/>
</dbReference>
<protein>
    <recommendedName>
        <fullName evidence="3">DUF8175 domain-containing protein</fullName>
    </recommendedName>
</protein>
<dbReference type="Proteomes" id="UP000460558">
    <property type="component" value="Unassembled WGS sequence"/>
</dbReference>
<keyword evidence="2" id="KW-1133">Transmembrane helix</keyword>
<sequence>MSLGDDHGYRGDTGSRGDDDFGGTGQTRTRLPGTADTDAYGAPRRQPRGSRSLIAVVGVIVLLIAAIAFANRGGDDSDSPAGAKPGGADPTAATGVKPVKGKSGGIPTGYARDEQGAQSAAANYAVALGSDGMYDKSLRDPIVNTVYAPSVADARRDDLDQVYSDEKFLTGIGLQPDGTAPSGMLFVSRFNPLGTKVESFSRETARVSVWYSALFGMAGESSKTPVSQSWYTNTFQLTWTDGDWKVIDYTQKDGPVPVGRDQRASDAEEMADAVEQFGGFTYAR</sequence>
<dbReference type="RefSeq" id="WP_153482057.1">
    <property type="nucleotide sequence ID" value="NZ_VDEQ01000078.1"/>
</dbReference>
<accession>A0ABW9NRW7</accession>
<proteinExistence type="predicted"/>
<dbReference type="EMBL" id="VDEQ01000078">
    <property type="protein sequence ID" value="MQS35604.1"/>
    <property type="molecule type" value="Genomic_DNA"/>
</dbReference>
<keyword evidence="5" id="KW-1185">Reference proteome</keyword>
<organism evidence="4 5">
    <name type="scientific">Streptomyces katsurahamanus</name>
    <dbReference type="NCBI Taxonomy" id="2577098"/>
    <lineage>
        <taxon>Bacteria</taxon>
        <taxon>Bacillati</taxon>
        <taxon>Actinomycetota</taxon>
        <taxon>Actinomycetes</taxon>
        <taxon>Kitasatosporales</taxon>
        <taxon>Streptomycetaceae</taxon>
        <taxon>Streptomyces</taxon>
    </lineage>
</organism>
<dbReference type="InterPro" id="IPR058488">
    <property type="entry name" value="DUF8175"/>
</dbReference>
<evidence type="ECO:0000256" key="2">
    <source>
        <dbReference type="SAM" id="Phobius"/>
    </source>
</evidence>
<feature type="region of interest" description="Disordered" evidence="1">
    <location>
        <begin position="73"/>
        <end position="111"/>
    </location>
</feature>
<feature type="transmembrane region" description="Helical" evidence="2">
    <location>
        <begin position="53"/>
        <end position="70"/>
    </location>
</feature>
<reference evidence="4 5" key="1">
    <citation type="submission" date="2019-06" db="EMBL/GenBank/DDBJ databases">
        <title>Comparative genomics and metabolomics analyses of clavulanic acid producing Streptomyces species provides insight into specialized metabolism and evolution of beta-lactam biosynthetic gene clusters.</title>
        <authorList>
            <person name="Moore M.A."/>
            <person name="Cruz-Morales P."/>
            <person name="Barona Gomez F."/>
            <person name="Kapil T."/>
        </authorList>
    </citation>
    <scope>NUCLEOTIDE SEQUENCE [LARGE SCALE GENOMIC DNA]</scope>
    <source>
        <strain evidence="4 5">T-272</strain>
    </source>
</reference>
<gene>
    <name evidence="4" type="ORF">FFZ77_08295</name>
</gene>
<feature type="compositionally biased region" description="Basic and acidic residues" evidence="1">
    <location>
        <begin position="1"/>
        <end position="19"/>
    </location>
</feature>
<evidence type="ECO:0000256" key="1">
    <source>
        <dbReference type="SAM" id="MobiDB-lite"/>
    </source>
</evidence>
<evidence type="ECO:0000259" key="3">
    <source>
        <dbReference type="Pfam" id="PF26526"/>
    </source>
</evidence>
<evidence type="ECO:0000313" key="4">
    <source>
        <dbReference type="EMBL" id="MQS35604.1"/>
    </source>
</evidence>
<evidence type="ECO:0000313" key="5">
    <source>
        <dbReference type="Proteomes" id="UP000460558"/>
    </source>
</evidence>
<feature type="domain" description="DUF8175" evidence="3">
    <location>
        <begin position="103"/>
        <end position="251"/>
    </location>
</feature>
<name>A0ABW9NRW7_9ACTN</name>
<keyword evidence="2" id="KW-0812">Transmembrane</keyword>
<feature type="region of interest" description="Disordered" evidence="1">
    <location>
        <begin position="1"/>
        <end position="47"/>
    </location>
</feature>